<comment type="subcellular location">
    <subcellularLocation>
        <location evidence="1">Membrane</location>
        <topology evidence="1">Multi-pass membrane protein</topology>
    </subcellularLocation>
</comment>
<dbReference type="SUPFAM" id="SSF81660">
    <property type="entry name" value="Metal cation-transporting ATPase, ATP-binding domain N"/>
    <property type="match status" value="1"/>
</dbReference>
<evidence type="ECO:0000256" key="3">
    <source>
        <dbReference type="ARBA" id="ARBA00022989"/>
    </source>
</evidence>
<proteinExistence type="predicted"/>
<dbReference type="InterPro" id="IPR001757">
    <property type="entry name" value="P_typ_ATPase"/>
</dbReference>
<dbReference type="NCBIfam" id="TIGR01494">
    <property type="entry name" value="ATPase_P-type"/>
    <property type="match status" value="1"/>
</dbReference>
<dbReference type="SUPFAM" id="SSF81665">
    <property type="entry name" value="Calcium ATPase, transmembrane domain M"/>
    <property type="match status" value="1"/>
</dbReference>
<evidence type="ECO:0000256" key="5">
    <source>
        <dbReference type="SAM" id="Phobius"/>
    </source>
</evidence>
<gene>
    <name evidence="6" type="ORF">UW60_C0042G0008</name>
</gene>
<keyword evidence="2 5" id="KW-0812">Transmembrane</keyword>
<dbReference type="GO" id="GO:0016020">
    <property type="term" value="C:membrane"/>
    <property type="evidence" value="ECO:0007669"/>
    <property type="project" value="UniProtKB-SubCell"/>
</dbReference>
<sequence>VGEMLVVTTGIKTRVGMIAKTAKEAETEKTPLQKRLGGLTKQLTMVIVVVAGGIFVTGLISGRSTLTLLNTAVALAVAAIPEGLVVGLTVILAVGMKRILAKKAVVRGLVAAETLGSVSVICLDKTGTITEGKMTAIGAVSDLERGHDKEKMEWLIRGAIWCNDQRDPLEVSMLDWGRRHPLAPKESELVRVDELPFDHKHKYIVTRHEGGVEFLSGAPEVVLGLSTMKLAESKKWMERLGELGTKGNRMVAMAMKKLPAKEANQKIKRETVGGYKWLGLILFEDPVRRGVAESLQRAIKAGIGLKVITGDYKETA</sequence>
<dbReference type="PRINTS" id="PR00119">
    <property type="entry name" value="CATATPASE"/>
</dbReference>
<comment type="caution">
    <text evidence="6">The sequence shown here is derived from an EMBL/GenBank/DDBJ whole genome shotgun (WGS) entry which is preliminary data.</text>
</comment>
<keyword evidence="3 5" id="KW-1133">Transmembrane helix</keyword>
<dbReference type="GO" id="GO:0005524">
    <property type="term" value="F:ATP binding"/>
    <property type="evidence" value="ECO:0007669"/>
    <property type="project" value="InterPro"/>
</dbReference>
<evidence type="ECO:0000256" key="2">
    <source>
        <dbReference type="ARBA" id="ARBA00022692"/>
    </source>
</evidence>
<dbReference type="PRINTS" id="PR00121">
    <property type="entry name" value="NAKATPASE"/>
</dbReference>
<protein>
    <submittedName>
        <fullName evidence="6">Cation-transporting ATPase</fullName>
    </submittedName>
</protein>
<feature type="transmembrane region" description="Helical" evidence="5">
    <location>
        <begin position="43"/>
        <end position="60"/>
    </location>
</feature>
<dbReference type="InterPro" id="IPR018303">
    <property type="entry name" value="ATPase_P-typ_P_site"/>
</dbReference>
<evidence type="ECO:0000313" key="6">
    <source>
        <dbReference type="EMBL" id="KKT65558.1"/>
    </source>
</evidence>
<dbReference type="Proteomes" id="UP000034826">
    <property type="component" value="Unassembled WGS sequence"/>
</dbReference>
<name>A0A0G1J2K1_9BACT</name>
<dbReference type="PATRIC" id="fig|1618564.3.peg.879"/>
<dbReference type="SUPFAM" id="SSF56784">
    <property type="entry name" value="HAD-like"/>
    <property type="match status" value="1"/>
</dbReference>
<evidence type="ECO:0000256" key="1">
    <source>
        <dbReference type="ARBA" id="ARBA00004141"/>
    </source>
</evidence>
<dbReference type="GO" id="GO:0016887">
    <property type="term" value="F:ATP hydrolysis activity"/>
    <property type="evidence" value="ECO:0007669"/>
    <property type="project" value="InterPro"/>
</dbReference>
<evidence type="ECO:0000256" key="4">
    <source>
        <dbReference type="ARBA" id="ARBA00023136"/>
    </source>
</evidence>
<feature type="transmembrane region" description="Helical" evidence="5">
    <location>
        <begin position="72"/>
        <end position="94"/>
    </location>
</feature>
<dbReference type="Gene3D" id="3.40.1110.10">
    <property type="entry name" value="Calcium-transporting ATPase, cytoplasmic domain N"/>
    <property type="match status" value="1"/>
</dbReference>
<dbReference type="InterPro" id="IPR036412">
    <property type="entry name" value="HAD-like_sf"/>
</dbReference>
<reference evidence="6 7" key="1">
    <citation type="journal article" date="2015" name="Nature">
        <title>rRNA introns, odd ribosomes, and small enigmatic genomes across a large radiation of phyla.</title>
        <authorList>
            <person name="Brown C.T."/>
            <person name="Hug L.A."/>
            <person name="Thomas B.C."/>
            <person name="Sharon I."/>
            <person name="Castelle C.J."/>
            <person name="Singh A."/>
            <person name="Wilkins M.J."/>
            <person name="Williams K.H."/>
            <person name="Banfield J.F."/>
        </authorList>
    </citation>
    <scope>NUCLEOTIDE SEQUENCE [LARGE SCALE GENOMIC DNA]</scope>
</reference>
<dbReference type="Gene3D" id="1.20.1110.10">
    <property type="entry name" value="Calcium-transporting ATPase, transmembrane domain"/>
    <property type="match status" value="1"/>
</dbReference>
<dbReference type="Pfam" id="PF00702">
    <property type="entry name" value="Hydrolase"/>
    <property type="match status" value="1"/>
</dbReference>
<organism evidence="6 7">
    <name type="scientific">Candidatus Woesebacteria bacterium GW2011_GWA2_44_33</name>
    <dbReference type="NCBI Taxonomy" id="1618564"/>
    <lineage>
        <taxon>Bacteria</taxon>
        <taxon>Candidatus Woeseibacteriota</taxon>
    </lineage>
</organism>
<dbReference type="AlphaFoldDB" id="A0A0G1J2K1"/>
<dbReference type="InterPro" id="IPR023298">
    <property type="entry name" value="ATPase_P-typ_TM_dom_sf"/>
</dbReference>
<evidence type="ECO:0000313" key="7">
    <source>
        <dbReference type="Proteomes" id="UP000034826"/>
    </source>
</evidence>
<feature type="non-terminal residue" evidence="6">
    <location>
        <position position="1"/>
    </location>
</feature>
<dbReference type="PANTHER" id="PTHR42861">
    <property type="entry name" value="CALCIUM-TRANSPORTING ATPASE"/>
    <property type="match status" value="1"/>
</dbReference>
<dbReference type="EMBL" id="LCIY01000042">
    <property type="protein sequence ID" value="KKT65558.1"/>
    <property type="molecule type" value="Genomic_DNA"/>
</dbReference>
<keyword evidence="4 5" id="KW-0472">Membrane</keyword>
<dbReference type="InterPro" id="IPR023299">
    <property type="entry name" value="ATPase_P-typ_cyto_dom_N"/>
</dbReference>
<dbReference type="PROSITE" id="PS00154">
    <property type="entry name" value="ATPASE_E1_E2"/>
    <property type="match status" value="1"/>
</dbReference>
<accession>A0A0G1J2K1</accession>